<dbReference type="GO" id="GO:0000976">
    <property type="term" value="F:transcription cis-regulatory region binding"/>
    <property type="evidence" value="ECO:0007669"/>
    <property type="project" value="TreeGrafter"/>
</dbReference>
<evidence type="ECO:0000256" key="5">
    <source>
        <dbReference type="ARBA" id="ARBA00023159"/>
    </source>
</evidence>
<dbReference type="GO" id="GO:0003700">
    <property type="term" value="F:DNA-binding transcription factor activity"/>
    <property type="evidence" value="ECO:0007669"/>
    <property type="project" value="InterPro"/>
</dbReference>
<dbReference type="InterPro" id="IPR016177">
    <property type="entry name" value="DNA-bd_dom_sf"/>
</dbReference>
<dbReference type="Gene3D" id="3.30.730.10">
    <property type="entry name" value="AP2/ERF domain"/>
    <property type="match status" value="1"/>
</dbReference>
<evidence type="ECO:0000256" key="7">
    <source>
        <dbReference type="ARBA" id="ARBA00023242"/>
    </source>
</evidence>
<dbReference type="InterPro" id="IPR001471">
    <property type="entry name" value="AP2/ERF_dom"/>
</dbReference>
<evidence type="ECO:0000256" key="1">
    <source>
        <dbReference type="ARBA" id="ARBA00004123"/>
    </source>
</evidence>
<sequence length="277" mass="30498">MGICDEAANVSSVQLNSCRKRKGRGDGSLSVAETLAKWKEHNAQFDSCGADQTKCPSGVRQRTWGKWVVEIREPNRGKKLWLGTFDNAVAAASAYDEAARAMNAARAMYGACARLNFPDFSTTMNHTEVTESATTSNMVETKDDPTVVTNYFKDNGQVSLLDDVSTDERLEVEEHLGHSEACANEEINFKPIVEGESMYCTVTEVATTSSIVETEVKDEQNYFGDNGHVYLQDSSMVEMFDAQELMALLYNDPPDSIESILGFGSNQCENSSNLLYG</sequence>
<keyword evidence="2" id="KW-0805">Transcription regulation</keyword>
<dbReference type="PANTHER" id="PTHR31241:SF62">
    <property type="entry name" value="DEHYDRATION-RESPONSIVE ELEMENT-BINDING PROTEIN 2D"/>
    <property type="match status" value="1"/>
</dbReference>
<accession>A0A2N9I617</accession>
<evidence type="ECO:0000256" key="3">
    <source>
        <dbReference type="ARBA" id="ARBA00023016"/>
    </source>
</evidence>
<protein>
    <recommendedName>
        <fullName evidence="9">AP2/ERF domain-containing protein</fullName>
    </recommendedName>
</protein>
<keyword evidence="6" id="KW-0804">Transcription</keyword>
<dbReference type="GO" id="GO:0006950">
    <property type="term" value="P:response to stress"/>
    <property type="evidence" value="ECO:0007669"/>
    <property type="project" value="TreeGrafter"/>
</dbReference>
<evidence type="ECO:0000256" key="4">
    <source>
        <dbReference type="ARBA" id="ARBA00023125"/>
    </source>
</evidence>
<dbReference type="EMBL" id="OIVN01004842">
    <property type="protein sequence ID" value="SPD19534.1"/>
    <property type="molecule type" value="Genomic_DNA"/>
</dbReference>
<proteinExistence type="inferred from homology"/>
<evidence type="ECO:0000256" key="8">
    <source>
        <dbReference type="ARBA" id="ARBA00024343"/>
    </source>
</evidence>
<comment type="subcellular location">
    <subcellularLocation>
        <location evidence="1">Nucleus</location>
    </subcellularLocation>
</comment>
<keyword evidence="4" id="KW-0238">DNA-binding</keyword>
<dbReference type="InterPro" id="IPR036955">
    <property type="entry name" value="AP2/ERF_dom_sf"/>
</dbReference>
<name>A0A2N9I617_FAGSY</name>
<keyword evidence="3" id="KW-0346">Stress response</keyword>
<evidence type="ECO:0000256" key="2">
    <source>
        <dbReference type="ARBA" id="ARBA00023015"/>
    </source>
</evidence>
<dbReference type="GO" id="GO:0005634">
    <property type="term" value="C:nucleus"/>
    <property type="evidence" value="ECO:0007669"/>
    <property type="project" value="UniProtKB-SubCell"/>
</dbReference>
<comment type="similarity">
    <text evidence="8">Belongs to the AP2/ERF transcription factor family. ERF subfamily.</text>
</comment>
<keyword evidence="5" id="KW-0010">Activator</keyword>
<dbReference type="Pfam" id="PF00847">
    <property type="entry name" value="AP2"/>
    <property type="match status" value="1"/>
</dbReference>
<dbReference type="GO" id="GO:0045893">
    <property type="term" value="P:positive regulation of DNA-templated transcription"/>
    <property type="evidence" value="ECO:0007669"/>
    <property type="project" value="TreeGrafter"/>
</dbReference>
<feature type="domain" description="AP2/ERF" evidence="9">
    <location>
        <begin position="55"/>
        <end position="118"/>
    </location>
</feature>
<dbReference type="SUPFAM" id="SSF54171">
    <property type="entry name" value="DNA-binding domain"/>
    <property type="match status" value="1"/>
</dbReference>
<evidence type="ECO:0000313" key="10">
    <source>
        <dbReference type="EMBL" id="SPD19534.1"/>
    </source>
</evidence>
<dbReference type="PROSITE" id="PS51032">
    <property type="entry name" value="AP2_ERF"/>
    <property type="match status" value="1"/>
</dbReference>
<dbReference type="CDD" id="cd00018">
    <property type="entry name" value="AP2"/>
    <property type="match status" value="1"/>
</dbReference>
<gene>
    <name evidence="10" type="ORF">FSB_LOCUS47416</name>
</gene>
<reference evidence="10" key="1">
    <citation type="submission" date="2018-02" db="EMBL/GenBank/DDBJ databases">
        <authorList>
            <person name="Cohen D.B."/>
            <person name="Kent A.D."/>
        </authorList>
    </citation>
    <scope>NUCLEOTIDE SEQUENCE</scope>
</reference>
<dbReference type="AlphaFoldDB" id="A0A2N9I617"/>
<evidence type="ECO:0000259" key="9">
    <source>
        <dbReference type="PROSITE" id="PS51032"/>
    </source>
</evidence>
<dbReference type="SMART" id="SM00380">
    <property type="entry name" value="AP2"/>
    <property type="match status" value="1"/>
</dbReference>
<evidence type="ECO:0000256" key="6">
    <source>
        <dbReference type="ARBA" id="ARBA00023163"/>
    </source>
</evidence>
<dbReference type="PANTHER" id="PTHR31241">
    <property type="entry name" value="DEHYDRATION-RESPONSIVE ELEMENT-BINDING PROTEIN 2C"/>
    <property type="match status" value="1"/>
</dbReference>
<organism evidence="10">
    <name type="scientific">Fagus sylvatica</name>
    <name type="common">Beechnut</name>
    <dbReference type="NCBI Taxonomy" id="28930"/>
    <lineage>
        <taxon>Eukaryota</taxon>
        <taxon>Viridiplantae</taxon>
        <taxon>Streptophyta</taxon>
        <taxon>Embryophyta</taxon>
        <taxon>Tracheophyta</taxon>
        <taxon>Spermatophyta</taxon>
        <taxon>Magnoliopsida</taxon>
        <taxon>eudicotyledons</taxon>
        <taxon>Gunneridae</taxon>
        <taxon>Pentapetalae</taxon>
        <taxon>rosids</taxon>
        <taxon>fabids</taxon>
        <taxon>Fagales</taxon>
        <taxon>Fagaceae</taxon>
        <taxon>Fagus</taxon>
    </lineage>
</organism>
<keyword evidence="7" id="KW-0539">Nucleus</keyword>
<dbReference type="PRINTS" id="PR00367">
    <property type="entry name" value="ETHRSPELEMNT"/>
</dbReference>